<evidence type="ECO:0000256" key="5">
    <source>
        <dbReference type="ARBA" id="ARBA00022989"/>
    </source>
</evidence>
<keyword evidence="2" id="KW-0813">Transport</keyword>
<feature type="transmembrane region" description="Helical" evidence="7">
    <location>
        <begin position="93"/>
        <end position="112"/>
    </location>
</feature>
<dbReference type="PANTHER" id="PTHR30269:SF0">
    <property type="entry name" value="MEMBRANE TRANSPORTER PROTEIN YFCA-RELATED"/>
    <property type="match status" value="1"/>
</dbReference>
<gene>
    <name evidence="8" type="ORF">UFOPK3037_01170</name>
</gene>
<keyword evidence="4 7" id="KW-0812">Transmembrane</keyword>
<reference evidence="8" key="1">
    <citation type="submission" date="2020-05" db="EMBL/GenBank/DDBJ databases">
        <authorList>
            <person name="Chiriac C."/>
            <person name="Salcher M."/>
            <person name="Ghai R."/>
            <person name="Kavagutti S V."/>
        </authorList>
    </citation>
    <scope>NUCLEOTIDE SEQUENCE</scope>
</reference>
<evidence type="ECO:0000256" key="1">
    <source>
        <dbReference type="ARBA" id="ARBA00004651"/>
    </source>
</evidence>
<feature type="transmembrane region" description="Helical" evidence="7">
    <location>
        <begin position="15"/>
        <end position="37"/>
    </location>
</feature>
<protein>
    <submittedName>
        <fullName evidence="8">Unannotated protein</fullName>
    </submittedName>
</protein>
<accession>A0A6J6YIM7</accession>
<dbReference type="InterPro" id="IPR052017">
    <property type="entry name" value="TSUP"/>
</dbReference>
<dbReference type="Pfam" id="PF01925">
    <property type="entry name" value="TauE"/>
    <property type="match status" value="1"/>
</dbReference>
<sequence>MAPLLGAVIGFYDGLIGPGTGMFLVFCLVSLLGNNFLGASATAKFVNVATNVAALVIFIPSGHVLWLVAALMAPANLLGGFLGAKTALDKGSAFVRLIFLVMLGLLVARLVITA</sequence>
<evidence type="ECO:0000256" key="6">
    <source>
        <dbReference type="ARBA" id="ARBA00023136"/>
    </source>
</evidence>
<feature type="transmembrane region" description="Helical" evidence="7">
    <location>
        <begin position="49"/>
        <end position="73"/>
    </location>
</feature>
<evidence type="ECO:0000256" key="7">
    <source>
        <dbReference type="SAM" id="Phobius"/>
    </source>
</evidence>
<comment type="subcellular location">
    <subcellularLocation>
        <location evidence="1">Cell membrane</location>
        <topology evidence="1">Multi-pass membrane protein</topology>
    </subcellularLocation>
</comment>
<keyword evidence="3" id="KW-1003">Cell membrane</keyword>
<evidence type="ECO:0000256" key="4">
    <source>
        <dbReference type="ARBA" id="ARBA00022692"/>
    </source>
</evidence>
<dbReference type="EMBL" id="CAFAAO010000015">
    <property type="protein sequence ID" value="CAB4809210.1"/>
    <property type="molecule type" value="Genomic_DNA"/>
</dbReference>
<keyword evidence="6 7" id="KW-0472">Membrane</keyword>
<evidence type="ECO:0000256" key="3">
    <source>
        <dbReference type="ARBA" id="ARBA00022475"/>
    </source>
</evidence>
<dbReference type="GO" id="GO:0005886">
    <property type="term" value="C:plasma membrane"/>
    <property type="evidence" value="ECO:0007669"/>
    <property type="project" value="UniProtKB-SubCell"/>
</dbReference>
<name>A0A6J6YIM7_9ZZZZ</name>
<organism evidence="8">
    <name type="scientific">freshwater metagenome</name>
    <dbReference type="NCBI Taxonomy" id="449393"/>
    <lineage>
        <taxon>unclassified sequences</taxon>
        <taxon>metagenomes</taxon>
        <taxon>ecological metagenomes</taxon>
    </lineage>
</organism>
<proteinExistence type="predicted"/>
<keyword evidence="5 7" id="KW-1133">Transmembrane helix</keyword>
<dbReference type="PANTHER" id="PTHR30269">
    <property type="entry name" value="TRANSMEMBRANE PROTEIN YFCA"/>
    <property type="match status" value="1"/>
</dbReference>
<evidence type="ECO:0000256" key="2">
    <source>
        <dbReference type="ARBA" id="ARBA00022448"/>
    </source>
</evidence>
<dbReference type="InterPro" id="IPR002781">
    <property type="entry name" value="TM_pro_TauE-like"/>
</dbReference>
<evidence type="ECO:0000313" key="8">
    <source>
        <dbReference type="EMBL" id="CAB4809210.1"/>
    </source>
</evidence>
<dbReference type="AlphaFoldDB" id="A0A6J6YIM7"/>